<dbReference type="EMBL" id="CADCTT010000295">
    <property type="protein sequence ID" value="CAA9320509.1"/>
    <property type="molecule type" value="Genomic_DNA"/>
</dbReference>
<dbReference type="AlphaFoldDB" id="A0A6J4L0J0"/>
<reference evidence="2" key="1">
    <citation type="submission" date="2020-02" db="EMBL/GenBank/DDBJ databases">
        <authorList>
            <person name="Meier V. D."/>
        </authorList>
    </citation>
    <scope>NUCLEOTIDE SEQUENCE</scope>
    <source>
        <strain evidence="2">AVDCRST_MAG61</strain>
    </source>
</reference>
<feature type="non-terminal residue" evidence="2">
    <location>
        <position position="40"/>
    </location>
</feature>
<evidence type="ECO:0000256" key="1">
    <source>
        <dbReference type="SAM" id="MobiDB-lite"/>
    </source>
</evidence>
<accession>A0A6J4L0J0</accession>
<name>A0A6J4L0J0_9ACTN</name>
<gene>
    <name evidence="2" type="ORF">AVDCRST_MAG61-2270</name>
</gene>
<protein>
    <submittedName>
        <fullName evidence="2">Uncharacterized protein</fullName>
    </submittedName>
</protein>
<evidence type="ECO:0000313" key="2">
    <source>
        <dbReference type="EMBL" id="CAA9320509.1"/>
    </source>
</evidence>
<organism evidence="2">
    <name type="scientific">uncultured Friedmanniella sp</name>
    <dbReference type="NCBI Taxonomy" id="335381"/>
    <lineage>
        <taxon>Bacteria</taxon>
        <taxon>Bacillati</taxon>
        <taxon>Actinomycetota</taxon>
        <taxon>Actinomycetes</taxon>
        <taxon>Propionibacteriales</taxon>
        <taxon>Nocardioidaceae</taxon>
        <taxon>Friedmanniella</taxon>
        <taxon>environmental samples</taxon>
    </lineage>
</organism>
<feature type="compositionally biased region" description="Basic and acidic residues" evidence="1">
    <location>
        <begin position="1"/>
        <end position="18"/>
    </location>
</feature>
<sequence length="40" mass="4156">VPTTDRPRAPVGRLDGRLRLASGSGEPDNLLAQAVLTADV</sequence>
<feature type="non-terminal residue" evidence="2">
    <location>
        <position position="1"/>
    </location>
</feature>
<proteinExistence type="predicted"/>
<feature type="region of interest" description="Disordered" evidence="1">
    <location>
        <begin position="1"/>
        <end position="26"/>
    </location>
</feature>